<feature type="region of interest" description="Disordered" evidence="1">
    <location>
        <begin position="130"/>
        <end position="151"/>
    </location>
</feature>
<gene>
    <name evidence="2" type="ORF">BVC80_1065g62</name>
</gene>
<reference evidence="2 3" key="1">
    <citation type="journal article" date="2017" name="Mol. Plant">
        <title>The Genome of Medicinal Plant Macleaya cordata Provides New Insights into Benzylisoquinoline Alkaloids Metabolism.</title>
        <authorList>
            <person name="Liu X."/>
            <person name="Liu Y."/>
            <person name="Huang P."/>
            <person name="Ma Y."/>
            <person name="Qing Z."/>
            <person name="Tang Q."/>
            <person name="Cao H."/>
            <person name="Cheng P."/>
            <person name="Zheng Y."/>
            <person name="Yuan Z."/>
            <person name="Zhou Y."/>
            <person name="Liu J."/>
            <person name="Tang Z."/>
            <person name="Zhuo Y."/>
            <person name="Zhang Y."/>
            <person name="Yu L."/>
            <person name="Huang J."/>
            <person name="Yang P."/>
            <person name="Peng Q."/>
            <person name="Zhang J."/>
            <person name="Jiang W."/>
            <person name="Zhang Z."/>
            <person name="Lin K."/>
            <person name="Ro D.K."/>
            <person name="Chen X."/>
            <person name="Xiong X."/>
            <person name="Shang Y."/>
            <person name="Huang S."/>
            <person name="Zeng J."/>
        </authorList>
    </citation>
    <scope>NUCLEOTIDE SEQUENCE [LARGE SCALE GENOMIC DNA]</scope>
    <source>
        <strain evidence="3">cv. BLH2017</strain>
        <tissue evidence="2">Root</tissue>
    </source>
</reference>
<dbReference type="AlphaFoldDB" id="A0A200RCT5"/>
<accession>A0A200RCT5</accession>
<name>A0A200RCT5_MACCD</name>
<dbReference type="STRING" id="56857.A0A200RCT5"/>
<proteinExistence type="predicted"/>
<dbReference type="OrthoDB" id="663108at2759"/>
<protein>
    <submittedName>
        <fullName evidence="2">Uncharacterized protein</fullName>
    </submittedName>
</protein>
<dbReference type="InParanoid" id="A0A200RCT5"/>
<dbReference type="FunCoup" id="A0A200RCT5">
    <property type="interactions" value="415"/>
</dbReference>
<sequence length="216" mass="23919">MKREGRQHGMVRSYMIVPTPLNPRLNSRAVNQFDTRPTAGLFTKVSTKPTNHSKFTGKCGKSKCTGCHVHPACKSKDKTKGTQKLKSIDVAMNHKLISWRVVDKGQGLNYRGISATAVLGQLSNDHWDDHVDDDDDHHDDGHVDDVYDDDSPVLADELPTVSLHVAKEEGASSGGIEEEEKDDDDDDDDDHMSFCDVGFVIDQVDGDEDWCLVGEL</sequence>
<dbReference type="PANTHER" id="PTHR34278">
    <property type="entry name" value="PROTEIN THI031, PUTATIVE-RELATED"/>
    <property type="match status" value="1"/>
</dbReference>
<dbReference type="PANTHER" id="PTHR34278:SF1">
    <property type="entry name" value="PROTEIN THI031, PUTATIVE-RELATED"/>
    <property type="match status" value="1"/>
</dbReference>
<feature type="region of interest" description="Disordered" evidence="1">
    <location>
        <begin position="163"/>
        <end position="193"/>
    </location>
</feature>
<comment type="caution">
    <text evidence="2">The sequence shown here is derived from an EMBL/GenBank/DDBJ whole genome shotgun (WGS) entry which is preliminary data.</text>
</comment>
<dbReference type="EMBL" id="MVGT01000078">
    <property type="protein sequence ID" value="OVA20510.1"/>
    <property type="molecule type" value="Genomic_DNA"/>
</dbReference>
<dbReference type="Proteomes" id="UP000195402">
    <property type="component" value="Unassembled WGS sequence"/>
</dbReference>
<evidence type="ECO:0000256" key="1">
    <source>
        <dbReference type="SAM" id="MobiDB-lite"/>
    </source>
</evidence>
<organism evidence="2 3">
    <name type="scientific">Macleaya cordata</name>
    <name type="common">Five-seeded plume-poppy</name>
    <name type="synonym">Bocconia cordata</name>
    <dbReference type="NCBI Taxonomy" id="56857"/>
    <lineage>
        <taxon>Eukaryota</taxon>
        <taxon>Viridiplantae</taxon>
        <taxon>Streptophyta</taxon>
        <taxon>Embryophyta</taxon>
        <taxon>Tracheophyta</taxon>
        <taxon>Spermatophyta</taxon>
        <taxon>Magnoliopsida</taxon>
        <taxon>Ranunculales</taxon>
        <taxon>Papaveraceae</taxon>
        <taxon>Papaveroideae</taxon>
        <taxon>Macleaya</taxon>
    </lineage>
</organism>
<dbReference type="OMA" id="GGNSWHE"/>
<evidence type="ECO:0000313" key="3">
    <source>
        <dbReference type="Proteomes" id="UP000195402"/>
    </source>
</evidence>
<feature type="compositionally biased region" description="Acidic residues" evidence="1">
    <location>
        <begin position="176"/>
        <end position="190"/>
    </location>
</feature>
<evidence type="ECO:0000313" key="2">
    <source>
        <dbReference type="EMBL" id="OVA20510.1"/>
    </source>
</evidence>
<keyword evidence="3" id="KW-1185">Reference proteome</keyword>